<proteinExistence type="predicted"/>
<dbReference type="InterPro" id="IPR010982">
    <property type="entry name" value="Lambda_DNA-bd_dom_sf"/>
</dbReference>
<dbReference type="RefSeq" id="WP_380653050.1">
    <property type="nucleotide sequence ID" value="NZ_JBHRVQ010000001.1"/>
</dbReference>
<dbReference type="Proteomes" id="UP001595637">
    <property type="component" value="Unassembled WGS sequence"/>
</dbReference>
<dbReference type="EMBL" id="JBHRVQ010000001">
    <property type="protein sequence ID" value="MFC3388100.1"/>
    <property type="molecule type" value="Genomic_DNA"/>
</dbReference>
<reference evidence="2" key="1">
    <citation type="journal article" date="2019" name="Int. J. Syst. Evol. Microbiol.">
        <title>The Global Catalogue of Microorganisms (GCM) 10K type strain sequencing project: providing services to taxonomists for standard genome sequencing and annotation.</title>
        <authorList>
            <consortium name="The Broad Institute Genomics Platform"/>
            <consortium name="The Broad Institute Genome Sequencing Center for Infectious Disease"/>
            <person name="Wu L."/>
            <person name="Ma J."/>
        </authorList>
    </citation>
    <scope>NUCLEOTIDE SEQUENCE [LARGE SCALE GENOMIC DNA]</scope>
    <source>
        <strain evidence="2">CCM 7756</strain>
    </source>
</reference>
<sequence length="70" mass="8107">MDIAKVYAQLDFHKKVKIALIIRDKTAKSLANEMDISVGHLNDILKGHRKSIKRRKQIVEILKMDEGVYM</sequence>
<organism evidence="1 2">
    <name type="scientific">Salinicoccus sesuvii</name>
    <dbReference type="NCBI Taxonomy" id="868281"/>
    <lineage>
        <taxon>Bacteria</taxon>
        <taxon>Bacillati</taxon>
        <taxon>Bacillota</taxon>
        <taxon>Bacilli</taxon>
        <taxon>Bacillales</taxon>
        <taxon>Staphylococcaceae</taxon>
        <taxon>Salinicoccus</taxon>
    </lineage>
</organism>
<evidence type="ECO:0008006" key="3">
    <source>
        <dbReference type="Google" id="ProtNLM"/>
    </source>
</evidence>
<accession>A0ABV7N692</accession>
<gene>
    <name evidence="1" type="ORF">ACFOEO_05915</name>
</gene>
<name>A0ABV7N692_9STAP</name>
<comment type="caution">
    <text evidence="1">The sequence shown here is derived from an EMBL/GenBank/DDBJ whole genome shotgun (WGS) entry which is preliminary data.</text>
</comment>
<dbReference type="SUPFAM" id="SSF47413">
    <property type="entry name" value="lambda repressor-like DNA-binding domains"/>
    <property type="match status" value="1"/>
</dbReference>
<keyword evidence="2" id="KW-1185">Reference proteome</keyword>
<evidence type="ECO:0000313" key="2">
    <source>
        <dbReference type="Proteomes" id="UP001595637"/>
    </source>
</evidence>
<protein>
    <recommendedName>
        <fullName evidence="3">HTH cro/C1-type domain-containing protein</fullName>
    </recommendedName>
</protein>
<evidence type="ECO:0000313" key="1">
    <source>
        <dbReference type="EMBL" id="MFC3388100.1"/>
    </source>
</evidence>